<keyword evidence="2" id="KW-0808">Transferase</keyword>
<reference evidence="3 4" key="1">
    <citation type="submission" date="2018-07" db="EMBL/GenBank/DDBJ databases">
        <title>Genomic Encyclopedia of Type Strains, Phase IV (KMG-IV): sequencing the most valuable type-strain genomes for metagenomic binning, comparative biology and taxonomic classification.</title>
        <authorList>
            <person name="Goeker M."/>
        </authorList>
    </citation>
    <scope>NUCLEOTIDE SEQUENCE [LARGE SCALE GENOMIC DNA]</scope>
    <source>
        <strain evidence="3 4">DSM 21410</strain>
    </source>
</reference>
<evidence type="ECO:0000313" key="4">
    <source>
        <dbReference type="Proteomes" id="UP000253517"/>
    </source>
</evidence>
<dbReference type="Gene3D" id="3.30.200.20">
    <property type="entry name" value="Phosphorylase Kinase, domain 1"/>
    <property type="match status" value="1"/>
</dbReference>
<evidence type="ECO:0000256" key="1">
    <source>
        <dbReference type="ARBA" id="ARBA00009460"/>
    </source>
</evidence>
<dbReference type="PIRSF" id="PIRSF006221">
    <property type="entry name" value="Ketosamine-3-kinase"/>
    <property type="match status" value="1"/>
</dbReference>
<name>A0A369A3N7_9FLAO</name>
<proteinExistence type="inferred from homology"/>
<comment type="caution">
    <text evidence="3">The sequence shown here is derived from an EMBL/GenBank/DDBJ whole genome shotgun (WGS) entry which is preliminary data.</text>
</comment>
<sequence>MIRNEVLESIAVRVKVPKSQLSFEPVHGGCIGQSYKLITRDGGSYFLKTTSEKAPGDFFAKEAEGLRLLQDSGLRNVPTIIAVDRDFLILSWVNQGVKTQTSLYRAGESLAILHSKKYNFYGLEHPNYIGSEPQVNGIFKTWHECYFHSKLWPMALRANSKGHLSSSVLSMLERLEQKLPALLPEEHPSLLHGDLWGGNLMVSEEGEPYFIDPAVYYGHREVDLAMTMLFGGFGQSFYEAYQSSNPLLSDFKERVSLYQLYPLLVHAAIFGLSYPAECVKCIRQYL</sequence>
<protein>
    <submittedName>
        <fullName evidence="3">Fructosamine-3-kinase</fullName>
    </submittedName>
</protein>
<dbReference type="InterPro" id="IPR016477">
    <property type="entry name" value="Fructo-/Ketosamine-3-kinase"/>
</dbReference>
<dbReference type="PANTHER" id="PTHR12149:SF8">
    <property type="entry name" value="PROTEIN-RIBULOSAMINE 3-KINASE"/>
    <property type="match status" value="1"/>
</dbReference>
<gene>
    <name evidence="3" type="ORF">DES35_10535</name>
</gene>
<evidence type="ECO:0000256" key="2">
    <source>
        <dbReference type="PIRNR" id="PIRNR006221"/>
    </source>
</evidence>
<accession>A0A369A3N7</accession>
<dbReference type="Gene3D" id="3.90.1200.10">
    <property type="match status" value="1"/>
</dbReference>
<dbReference type="GO" id="GO:0016301">
    <property type="term" value="F:kinase activity"/>
    <property type="evidence" value="ECO:0007669"/>
    <property type="project" value="UniProtKB-UniRule"/>
</dbReference>
<dbReference type="Pfam" id="PF03881">
    <property type="entry name" value="Fructosamin_kin"/>
    <property type="match status" value="1"/>
</dbReference>
<comment type="similarity">
    <text evidence="1 2">Belongs to the fructosamine kinase family.</text>
</comment>
<dbReference type="InterPro" id="IPR011009">
    <property type="entry name" value="Kinase-like_dom_sf"/>
</dbReference>
<keyword evidence="4" id="KW-1185">Reference proteome</keyword>
<dbReference type="Proteomes" id="UP000253517">
    <property type="component" value="Unassembled WGS sequence"/>
</dbReference>
<dbReference type="AlphaFoldDB" id="A0A369A3N7"/>
<dbReference type="SUPFAM" id="SSF56112">
    <property type="entry name" value="Protein kinase-like (PK-like)"/>
    <property type="match status" value="1"/>
</dbReference>
<organism evidence="3 4">
    <name type="scientific">Schleiferia thermophila</name>
    <dbReference type="NCBI Taxonomy" id="884107"/>
    <lineage>
        <taxon>Bacteria</taxon>
        <taxon>Pseudomonadati</taxon>
        <taxon>Bacteroidota</taxon>
        <taxon>Flavobacteriia</taxon>
        <taxon>Flavobacteriales</taxon>
        <taxon>Schleiferiaceae</taxon>
        <taxon>Schleiferia</taxon>
    </lineage>
</organism>
<dbReference type="EMBL" id="QPJS01000005">
    <property type="protein sequence ID" value="RCX02064.1"/>
    <property type="molecule type" value="Genomic_DNA"/>
</dbReference>
<keyword evidence="2 3" id="KW-0418">Kinase</keyword>
<dbReference type="PANTHER" id="PTHR12149">
    <property type="entry name" value="FRUCTOSAMINE 3 KINASE-RELATED PROTEIN"/>
    <property type="match status" value="1"/>
</dbReference>
<evidence type="ECO:0000313" key="3">
    <source>
        <dbReference type="EMBL" id="RCX02064.1"/>
    </source>
</evidence>
<dbReference type="RefSeq" id="WP_037359930.1">
    <property type="nucleotide sequence ID" value="NZ_BHZF01000004.1"/>
</dbReference>